<proteinExistence type="predicted"/>
<dbReference type="Gene3D" id="3.40.50.2000">
    <property type="entry name" value="Glycogen Phosphorylase B"/>
    <property type="match status" value="1"/>
</dbReference>
<dbReference type="Pfam" id="PF13692">
    <property type="entry name" value="Glyco_trans_1_4"/>
    <property type="match status" value="1"/>
</dbReference>
<dbReference type="PANTHER" id="PTHR12526">
    <property type="entry name" value="GLYCOSYLTRANSFERASE"/>
    <property type="match status" value="1"/>
</dbReference>
<dbReference type="RefSeq" id="WP_284348774.1">
    <property type="nucleotide sequence ID" value="NZ_BRXS01000001.1"/>
</dbReference>
<dbReference type="PANTHER" id="PTHR12526:SF630">
    <property type="entry name" value="GLYCOSYLTRANSFERASE"/>
    <property type="match status" value="1"/>
</dbReference>
<keyword evidence="2" id="KW-1185">Reference proteome</keyword>
<dbReference type="Proteomes" id="UP001161325">
    <property type="component" value="Unassembled WGS sequence"/>
</dbReference>
<dbReference type="EMBL" id="BRXS01000001">
    <property type="protein sequence ID" value="GLC24323.1"/>
    <property type="molecule type" value="Genomic_DNA"/>
</dbReference>
<name>A0AA37QEL5_9BACT</name>
<accession>A0AA37QEL5</accession>
<organism evidence="1 2">
    <name type="scientific">Roseisolibacter agri</name>
    <dbReference type="NCBI Taxonomy" id="2014610"/>
    <lineage>
        <taxon>Bacteria</taxon>
        <taxon>Pseudomonadati</taxon>
        <taxon>Gemmatimonadota</taxon>
        <taxon>Gemmatimonadia</taxon>
        <taxon>Gemmatimonadales</taxon>
        <taxon>Gemmatimonadaceae</taxon>
        <taxon>Roseisolibacter</taxon>
    </lineage>
</organism>
<sequence length="424" mass="46430">MTRLVDRTERASRLATDFDAPIVVQSHLRWDFVWQRPQQLLSRFATSSPILFVEEPVWADDLATPTLELTTPMRGVTRAIPRLPSALRGDEAIVATRTLLLQAMARGGPLAGQFTAPVQWFYTPMPAPVMLGAFGERAVVYDCMDELSQFRFAPPELVERERLLVSRADVVFTGGYRLWQSKSRLHPNVHFFGCGVDSAHFAKARLSETPRPADLPDGDAPILGYYGVIDERIDYALIAELAARLPESQVVMVGPVVKVDPRELPQAPNLHWLGQKQYAELPAYAKHFDVALMPFALNEATEYINPTKTLEYMAAGKPIVSTAVADVVRNFTPIVKVARSHDGFVAAVRAAATCPEPELIARGIGMAKDASWESIVGTMQGLIAAALQQREAPRHPEVARAASSSRLATAGAGRDLVGGEELTA</sequence>
<dbReference type="AlphaFoldDB" id="A0AA37QEL5"/>
<reference evidence="1" key="1">
    <citation type="submission" date="2022-08" db="EMBL/GenBank/DDBJ databases">
        <title>Draft genome sequencing of Roseisolibacter agri AW1220.</title>
        <authorList>
            <person name="Tobiishi Y."/>
            <person name="Tonouchi A."/>
        </authorList>
    </citation>
    <scope>NUCLEOTIDE SEQUENCE</scope>
    <source>
        <strain evidence="1">AW1220</strain>
    </source>
</reference>
<protein>
    <submittedName>
        <fullName evidence="1">Glycosyl transferase</fullName>
    </submittedName>
</protein>
<gene>
    <name evidence="1" type="ORF">rosag_08360</name>
</gene>
<dbReference type="GO" id="GO:0016740">
    <property type="term" value="F:transferase activity"/>
    <property type="evidence" value="ECO:0007669"/>
    <property type="project" value="UniProtKB-KW"/>
</dbReference>
<keyword evidence="1" id="KW-0808">Transferase</keyword>
<evidence type="ECO:0000313" key="1">
    <source>
        <dbReference type="EMBL" id="GLC24323.1"/>
    </source>
</evidence>
<evidence type="ECO:0000313" key="2">
    <source>
        <dbReference type="Proteomes" id="UP001161325"/>
    </source>
</evidence>
<comment type="caution">
    <text evidence="1">The sequence shown here is derived from an EMBL/GenBank/DDBJ whole genome shotgun (WGS) entry which is preliminary data.</text>
</comment>
<dbReference type="SUPFAM" id="SSF53756">
    <property type="entry name" value="UDP-Glycosyltransferase/glycogen phosphorylase"/>
    <property type="match status" value="1"/>
</dbReference>